<dbReference type="PANTHER" id="PTHR11739">
    <property type="entry name" value="CITRATE SYNTHASE"/>
    <property type="match status" value="1"/>
</dbReference>
<evidence type="ECO:0000313" key="3">
    <source>
        <dbReference type="EMBL" id="WKA03712.1"/>
    </source>
</evidence>
<reference evidence="3 4" key="1">
    <citation type="journal article" date="2023" name="Hortic Res">
        <title>The complete reference genome for grapevine (Vitis vinifera L.) genetics and breeding.</title>
        <authorList>
            <person name="Shi X."/>
            <person name="Cao S."/>
            <person name="Wang X."/>
            <person name="Huang S."/>
            <person name="Wang Y."/>
            <person name="Liu Z."/>
            <person name="Liu W."/>
            <person name="Leng X."/>
            <person name="Peng Y."/>
            <person name="Wang N."/>
            <person name="Wang Y."/>
            <person name="Ma Z."/>
            <person name="Xu X."/>
            <person name="Zhang F."/>
            <person name="Xue H."/>
            <person name="Zhong H."/>
            <person name="Wang Y."/>
            <person name="Zhang K."/>
            <person name="Velt A."/>
            <person name="Avia K."/>
            <person name="Holtgrawe D."/>
            <person name="Grimplet J."/>
            <person name="Matus J.T."/>
            <person name="Ware D."/>
            <person name="Wu X."/>
            <person name="Wang H."/>
            <person name="Liu C."/>
            <person name="Fang Y."/>
            <person name="Rustenholz C."/>
            <person name="Cheng Z."/>
            <person name="Xiao H."/>
            <person name="Zhou Y."/>
        </authorList>
    </citation>
    <scope>NUCLEOTIDE SEQUENCE [LARGE SCALE GENOMIC DNA]</scope>
    <source>
        <strain evidence="4">cv. Pinot noir / PN40024</strain>
        <tissue evidence="3">Leaf</tissue>
    </source>
</reference>
<proteinExistence type="inferred from homology"/>
<accession>A0ABY9D897</accession>
<evidence type="ECO:0000256" key="2">
    <source>
        <dbReference type="ARBA" id="ARBA00022679"/>
    </source>
</evidence>
<dbReference type="InterPro" id="IPR036969">
    <property type="entry name" value="Citrate_synthase_sf"/>
</dbReference>
<dbReference type="Pfam" id="PF00285">
    <property type="entry name" value="Citrate_synt"/>
    <property type="match status" value="1"/>
</dbReference>
<dbReference type="InterPro" id="IPR002020">
    <property type="entry name" value="Citrate_synthase"/>
</dbReference>
<protein>
    <submittedName>
        <fullName evidence="3">Uncharacterized protein</fullName>
    </submittedName>
</protein>
<keyword evidence="2" id="KW-0808">Transferase</keyword>
<name>A0ABY9D897_VITVI</name>
<dbReference type="InterPro" id="IPR016142">
    <property type="entry name" value="Citrate_synth-like_lrg_a-sub"/>
</dbReference>
<dbReference type="Proteomes" id="UP001227230">
    <property type="component" value="Chromosome 14"/>
</dbReference>
<organism evidence="3 4">
    <name type="scientific">Vitis vinifera</name>
    <name type="common">Grape</name>
    <dbReference type="NCBI Taxonomy" id="29760"/>
    <lineage>
        <taxon>Eukaryota</taxon>
        <taxon>Viridiplantae</taxon>
        <taxon>Streptophyta</taxon>
        <taxon>Embryophyta</taxon>
        <taxon>Tracheophyta</taxon>
        <taxon>Spermatophyta</taxon>
        <taxon>Magnoliopsida</taxon>
        <taxon>eudicotyledons</taxon>
        <taxon>Gunneridae</taxon>
        <taxon>Pentapetalae</taxon>
        <taxon>rosids</taxon>
        <taxon>Vitales</taxon>
        <taxon>Vitaceae</taxon>
        <taxon>Viteae</taxon>
        <taxon>Vitis</taxon>
    </lineage>
</organism>
<sequence>MVQVDSKDADEVVEMANLLMNFSAIPRGILDIIQTMVHAAHPMGVLVNVVSALSVFHPDAHSIIARQDLSQSKQVRDKQRACILGKTPTMASTTHSGNHAVSSPELSLHLHEVI</sequence>
<dbReference type="SUPFAM" id="SSF48256">
    <property type="entry name" value="Citrate synthase"/>
    <property type="match status" value="1"/>
</dbReference>
<dbReference type="Gene3D" id="1.10.580.10">
    <property type="entry name" value="Citrate Synthase, domain 1"/>
    <property type="match status" value="1"/>
</dbReference>
<comment type="similarity">
    <text evidence="1">Belongs to the citrate synthase family.</text>
</comment>
<gene>
    <name evidence="3" type="ORF">VitviT2T_021805</name>
</gene>
<keyword evidence="4" id="KW-1185">Reference proteome</keyword>
<evidence type="ECO:0000256" key="1">
    <source>
        <dbReference type="ARBA" id="ARBA00010566"/>
    </source>
</evidence>
<evidence type="ECO:0000313" key="4">
    <source>
        <dbReference type="Proteomes" id="UP001227230"/>
    </source>
</evidence>
<dbReference type="EMBL" id="CP126661">
    <property type="protein sequence ID" value="WKA03712.1"/>
    <property type="molecule type" value="Genomic_DNA"/>
</dbReference>
<dbReference type="PANTHER" id="PTHR11739:SF4">
    <property type="entry name" value="CITRATE SYNTHASE, PEROXISOMAL"/>
    <property type="match status" value="1"/>
</dbReference>